<dbReference type="RefSeq" id="WP_179788193.1">
    <property type="nucleotide sequence ID" value="NZ_BAAARR010000016.1"/>
</dbReference>
<reference evidence="2 3" key="1">
    <citation type="submission" date="2020-07" db="EMBL/GenBank/DDBJ databases">
        <title>Sequencing the genomes of 1000 actinobacteria strains.</title>
        <authorList>
            <person name="Klenk H.-P."/>
        </authorList>
    </citation>
    <scope>NUCLEOTIDE SEQUENCE [LARGE SCALE GENOMIC DNA]</scope>
    <source>
        <strain evidence="2 3">DSM 18448</strain>
    </source>
</reference>
<dbReference type="Proteomes" id="UP000579605">
    <property type="component" value="Unassembled WGS sequence"/>
</dbReference>
<evidence type="ECO:0000313" key="3">
    <source>
        <dbReference type="Proteomes" id="UP000579605"/>
    </source>
</evidence>
<feature type="transmembrane region" description="Helical" evidence="1">
    <location>
        <begin position="38"/>
        <end position="57"/>
    </location>
</feature>
<feature type="transmembrane region" description="Helical" evidence="1">
    <location>
        <begin position="66"/>
        <end position="89"/>
    </location>
</feature>
<evidence type="ECO:0000256" key="1">
    <source>
        <dbReference type="SAM" id="Phobius"/>
    </source>
</evidence>
<protein>
    <submittedName>
        <fullName evidence="2">Uncharacterized protein</fullName>
    </submittedName>
</protein>
<proteinExistence type="predicted"/>
<keyword evidence="1" id="KW-0812">Transmembrane</keyword>
<feature type="transmembrane region" description="Helical" evidence="1">
    <location>
        <begin position="119"/>
        <end position="144"/>
    </location>
</feature>
<sequence length="199" mass="19996">MSHPGSGPPRIIRGALLAGCCTALAVVGHVGAGGEAPAVAALVAGTVVVGAEFAVLADRRRAFGQILAGALAAQAVFHVLFSLACAHGYELTTGTTITPGTPGPVAGTLVEAFPTPVMVLAHLGAAVLLAALAAAGETLVWVVFHLLGLVRLPALTLPAPAGVNVTPARNHDDLPGARELRIRRAHRRRGPPAVMPAPA</sequence>
<evidence type="ECO:0000313" key="2">
    <source>
        <dbReference type="EMBL" id="NYH90667.1"/>
    </source>
</evidence>
<name>A0A852ZBY6_9ACTN</name>
<dbReference type="AlphaFoldDB" id="A0A852ZBY6"/>
<keyword evidence="1" id="KW-1133">Transmembrane helix</keyword>
<accession>A0A852ZBY6</accession>
<keyword evidence="1" id="KW-0472">Membrane</keyword>
<comment type="caution">
    <text evidence="2">The sequence shown here is derived from an EMBL/GenBank/DDBJ whole genome shotgun (WGS) entry which is preliminary data.</text>
</comment>
<organism evidence="2 3">
    <name type="scientific">Actinopolymorpha rutila</name>
    <dbReference type="NCBI Taxonomy" id="446787"/>
    <lineage>
        <taxon>Bacteria</taxon>
        <taxon>Bacillati</taxon>
        <taxon>Actinomycetota</taxon>
        <taxon>Actinomycetes</taxon>
        <taxon>Propionibacteriales</taxon>
        <taxon>Actinopolymorphaceae</taxon>
        <taxon>Actinopolymorpha</taxon>
    </lineage>
</organism>
<dbReference type="EMBL" id="JACBZH010000001">
    <property type="protein sequence ID" value="NYH90667.1"/>
    <property type="molecule type" value="Genomic_DNA"/>
</dbReference>
<feature type="transmembrane region" description="Helical" evidence="1">
    <location>
        <begin position="12"/>
        <end position="32"/>
    </location>
</feature>
<keyword evidence="3" id="KW-1185">Reference proteome</keyword>
<gene>
    <name evidence="2" type="ORF">F4554_003305</name>
</gene>